<proteinExistence type="predicted"/>
<reference evidence="1 2" key="1">
    <citation type="submission" date="2016-07" db="EMBL/GenBank/DDBJ databases">
        <title>Pervasive Adenine N6-methylation of Active Genes in Fungi.</title>
        <authorList>
            <consortium name="DOE Joint Genome Institute"/>
            <person name="Mondo S.J."/>
            <person name="Dannebaum R.O."/>
            <person name="Kuo R.C."/>
            <person name="Labutti K."/>
            <person name="Haridas S."/>
            <person name="Kuo A."/>
            <person name="Salamov A."/>
            <person name="Ahrendt S.R."/>
            <person name="Lipzen A."/>
            <person name="Sullivan W."/>
            <person name="Andreopoulos W.B."/>
            <person name="Clum A."/>
            <person name="Lindquist E."/>
            <person name="Daum C."/>
            <person name="Ramamoorthy G.K."/>
            <person name="Gryganskyi A."/>
            <person name="Culley D."/>
            <person name="Magnuson J.K."/>
            <person name="James T.Y."/>
            <person name="O'Malley M.A."/>
            <person name="Stajich J.E."/>
            <person name="Spatafora J.W."/>
            <person name="Visel A."/>
            <person name="Grigoriev I.V."/>
        </authorList>
    </citation>
    <scope>NUCLEOTIDE SEQUENCE [LARGE SCALE GENOMIC DNA]</scope>
    <source>
        <strain evidence="1 2">CBS 115471</strain>
    </source>
</reference>
<keyword evidence="2" id="KW-1185">Reference proteome</keyword>
<gene>
    <name evidence="1" type="ORF">BCR34DRAFT_290952</name>
</gene>
<comment type="caution">
    <text evidence="1">The sequence shown here is derived from an EMBL/GenBank/DDBJ whole genome shotgun (WGS) entry which is preliminary data.</text>
</comment>
<evidence type="ECO:0000313" key="1">
    <source>
        <dbReference type="EMBL" id="ORY12649.1"/>
    </source>
</evidence>
<dbReference type="EMBL" id="MCFA01000049">
    <property type="protein sequence ID" value="ORY12649.1"/>
    <property type="molecule type" value="Genomic_DNA"/>
</dbReference>
<dbReference type="Proteomes" id="UP000193144">
    <property type="component" value="Unassembled WGS sequence"/>
</dbReference>
<organism evidence="1 2">
    <name type="scientific">Clohesyomyces aquaticus</name>
    <dbReference type="NCBI Taxonomy" id="1231657"/>
    <lineage>
        <taxon>Eukaryota</taxon>
        <taxon>Fungi</taxon>
        <taxon>Dikarya</taxon>
        <taxon>Ascomycota</taxon>
        <taxon>Pezizomycotina</taxon>
        <taxon>Dothideomycetes</taxon>
        <taxon>Pleosporomycetidae</taxon>
        <taxon>Pleosporales</taxon>
        <taxon>Lindgomycetaceae</taxon>
        <taxon>Clohesyomyces</taxon>
    </lineage>
</organism>
<accession>A0A1Y1ZQV7</accession>
<evidence type="ECO:0000313" key="2">
    <source>
        <dbReference type="Proteomes" id="UP000193144"/>
    </source>
</evidence>
<sequence>MWPVRLCIRKLFRSTVFFVFCWIWEFGNLGIWEFGNLGMLASCQFWVVWRRFGEWLWRGVFIGFCQFRMVSCQFRGIWGRSGIWFWRCGWKWTLPR</sequence>
<dbReference type="AlphaFoldDB" id="A0A1Y1ZQV7"/>
<name>A0A1Y1ZQV7_9PLEO</name>
<protein>
    <submittedName>
        <fullName evidence="1">Uncharacterized protein</fullName>
    </submittedName>
</protein>